<proteinExistence type="predicted"/>
<dbReference type="Gene3D" id="1.20.1250.20">
    <property type="entry name" value="MFS general substrate transporter like domains"/>
    <property type="match status" value="1"/>
</dbReference>
<feature type="domain" description="Major facilitator superfamily (MFS) profile" evidence="3">
    <location>
        <begin position="16"/>
        <end position="145"/>
    </location>
</feature>
<dbReference type="OrthoDB" id="4142200at2759"/>
<dbReference type="PANTHER" id="PTHR48021">
    <property type="match status" value="1"/>
</dbReference>
<feature type="transmembrane region" description="Helical" evidence="2">
    <location>
        <begin position="84"/>
        <end position="103"/>
    </location>
</feature>
<dbReference type="GO" id="GO:0016020">
    <property type="term" value="C:membrane"/>
    <property type="evidence" value="ECO:0007669"/>
    <property type="project" value="UniProtKB-SubCell"/>
</dbReference>
<comment type="caution">
    <text evidence="4">The sequence shown here is derived from an EMBL/GenBank/DDBJ whole genome shotgun (WGS) entry which is preliminary data.</text>
</comment>
<evidence type="ECO:0000313" key="4">
    <source>
        <dbReference type="EMBL" id="KAF6209335.1"/>
    </source>
</evidence>
<protein>
    <recommendedName>
        <fullName evidence="3">Major facilitator superfamily (MFS) profile domain-containing protein</fullName>
    </recommendedName>
</protein>
<sequence length="145" mass="15804">MLSKFVSFGPYGQCVAAFIVSIASFVSGVMMGLPDAVIPQLTSGEAGFTLTESEISFMLGITSAGSFVSPLPSGYVMDLIGRRNLLIIFNLLTMISWILLAFSKTPFPIYIAKFIAGMWENTVVRIKSRISLGAIRHNSVVLFER</sequence>
<dbReference type="InterPro" id="IPR020846">
    <property type="entry name" value="MFS_dom"/>
</dbReference>
<evidence type="ECO:0000256" key="2">
    <source>
        <dbReference type="SAM" id="Phobius"/>
    </source>
</evidence>
<keyword evidence="2" id="KW-0472">Membrane</keyword>
<reference evidence="4" key="1">
    <citation type="journal article" date="2021" name="Mol. Ecol. Resour.">
        <title>Apolygus lucorum genome provides insights into omnivorousness and mesophyll feeding.</title>
        <authorList>
            <person name="Liu Y."/>
            <person name="Liu H."/>
            <person name="Wang H."/>
            <person name="Huang T."/>
            <person name="Liu B."/>
            <person name="Yang B."/>
            <person name="Yin L."/>
            <person name="Li B."/>
            <person name="Zhang Y."/>
            <person name="Zhang S."/>
            <person name="Jiang F."/>
            <person name="Zhang X."/>
            <person name="Ren Y."/>
            <person name="Wang B."/>
            <person name="Wang S."/>
            <person name="Lu Y."/>
            <person name="Wu K."/>
            <person name="Fan W."/>
            <person name="Wang G."/>
        </authorList>
    </citation>
    <scope>NUCLEOTIDE SEQUENCE</scope>
    <source>
        <strain evidence="4">12Hb</strain>
    </source>
</reference>
<gene>
    <name evidence="4" type="ORF">GE061_015082</name>
</gene>
<dbReference type="EMBL" id="WIXP02000006">
    <property type="protein sequence ID" value="KAF6209335.1"/>
    <property type="molecule type" value="Genomic_DNA"/>
</dbReference>
<dbReference type="InterPro" id="IPR036259">
    <property type="entry name" value="MFS_trans_sf"/>
</dbReference>
<keyword evidence="2" id="KW-0812">Transmembrane</keyword>
<keyword evidence="5" id="KW-1185">Reference proteome</keyword>
<dbReference type="InterPro" id="IPR011701">
    <property type="entry name" value="MFS"/>
</dbReference>
<organism evidence="4 5">
    <name type="scientific">Apolygus lucorum</name>
    <name type="common">Small green plant bug</name>
    <name type="synonym">Lygocoris lucorum</name>
    <dbReference type="NCBI Taxonomy" id="248454"/>
    <lineage>
        <taxon>Eukaryota</taxon>
        <taxon>Metazoa</taxon>
        <taxon>Ecdysozoa</taxon>
        <taxon>Arthropoda</taxon>
        <taxon>Hexapoda</taxon>
        <taxon>Insecta</taxon>
        <taxon>Pterygota</taxon>
        <taxon>Neoptera</taxon>
        <taxon>Paraneoptera</taxon>
        <taxon>Hemiptera</taxon>
        <taxon>Heteroptera</taxon>
        <taxon>Panheteroptera</taxon>
        <taxon>Cimicomorpha</taxon>
        <taxon>Miridae</taxon>
        <taxon>Mirini</taxon>
        <taxon>Apolygus</taxon>
    </lineage>
</organism>
<dbReference type="GO" id="GO:0022857">
    <property type="term" value="F:transmembrane transporter activity"/>
    <property type="evidence" value="ECO:0007669"/>
    <property type="project" value="InterPro"/>
</dbReference>
<evidence type="ECO:0000259" key="3">
    <source>
        <dbReference type="PROSITE" id="PS50850"/>
    </source>
</evidence>
<comment type="subcellular location">
    <subcellularLocation>
        <location evidence="1">Membrane</location>
        <topology evidence="1">Multi-pass membrane protein</topology>
    </subcellularLocation>
</comment>
<dbReference type="SUPFAM" id="SSF103473">
    <property type="entry name" value="MFS general substrate transporter"/>
    <property type="match status" value="1"/>
</dbReference>
<accession>A0A8S9XP23</accession>
<dbReference type="Pfam" id="PF07690">
    <property type="entry name" value="MFS_1"/>
    <property type="match status" value="1"/>
</dbReference>
<dbReference type="Proteomes" id="UP000466442">
    <property type="component" value="Unassembled WGS sequence"/>
</dbReference>
<feature type="transmembrane region" description="Helical" evidence="2">
    <location>
        <begin position="53"/>
        <end position="72"/>
    </location>
</feature>
<dbReference type="AlphaFoldDB" id="A0A8S9XP23"/>
<evidence type="ECO:0000313" key="5">
    <source>
        <dbReference type="Proteomes" id="UP000466442"/>
    </source>
</evidence>
<keyword evidence="2" id="KW-1133">Transmembrane helix</keyword>
<dbReference type="PROSITE" id="PS50850">
    <property type="entry name" value="MFS"/>
    <property type="match status" value="1"/>
</dbReference>
<feature type="transmembrane region" description="Helical" evidence="2">
    <location>
        <begin position="12"/>
        <end position="33"/>
    </location>
</feature>
<dbReference type="InterPro" id="IPR050549">
    <property type="entry name" value="MFS_Trehalose_Transporter"/>
</dbReference>
<name>A0A8S9XP23_APOLU</name>
<evidence type="ECO:0000256" key="1">
    <source>
        <dbReference type="ARBA" id="ARBA00004141"/>
    </source>
</evidence>
<dbReference type="PANTHER" id="PTHR48021:SF89">
    <property type="entry name" value="FI02132P-RELATED"/>
    <property type="match status" value="1"/>
</dbReference>